<evidence type="ECO:0000313" key="3">
    <source>
        <dbReference type="EMBL" id="KMO95538.1"/>
    </source>
</evidence>
<protein>
    <submittedName>
        <fullName evidence="3">Uncharacterized protein</fullName>
    </submittedName>
</protein>
<dbReference type="Proteomes" id="UP000035932">
    <property type="component" value="Unassembled WGS sequence"/>
</dbReference>
<gene>
    <name evidence="3" type="ORF">ACS04_23125</name>
</gene>
<evidence type="ECO:0000256" key="2">
    <source>
        <dbReference type="SAM" id="Phobius"/>
    </source>
</evidence>
<keyword evidence="2" id="KW-1133">Transmembrane helix</keyword>
<feature type="region of interest" description="Disordered" evidence="1">
    <location>
        <begin position="99"/>
        <end position="135"/>
    </location>
</feature>
<proteinExistence type="predicted"/>
<keyword evidence="2" id="KW-0472">Membrane</keyword>
<dbReference type="NCBIfam" id="NF041681">
    <property type="entry name" value="HGxxPAAW"/>
    <property type="match status" value="1"/>
</dbReference>
<feature type="transmembrane region" description="Helical" evidence="2">
    <location>
        <begin position="41"/>
        <end position="63"/>
    </location>
</feature>
<dbReference type="AlphaFoldDB" id="A0A0J6XLG9"/>
<evidence type="ECO:0000256" key="1">
    <source>
        <dbReference type="SAM" id="MobiDB-lite"/>
    </source>
</evidence>
<dbReference type="PATRIC" id="fig|66430.4.peg.93"/>
<sequence length="135" mass="13529">MSAHGDVDMGHTVAGWTGTALALIGCTGAGAAVCAAWMPGVWLGLGLVAAAAVVTWVLHLAGWGKPGGPRPRTEWDWRTRDAGARTGHAHCLGCRAGRRAAAPAPGPVRGAGPALGPQSVEPAGQQFEAAPIGRA</sequence>
<dbReference type="RefSeq" id="WP_048478634.1">
    <property type="nucleotide sequence ID" value="NZ_JBIRUD010000014.1"/>
</dbReference>
<organism evidence="3 4">
    <name type="scientific">Streptomyces roseus</name>
    <dbReference type="NCBI Taxonomy" id="66430"/>
    <lineage>
        <taxon>Bacteria</taxon>
        <taxon>Bacillati</taxon>
        <taxon>Actinomycetota</taxon>
        <taxon>Actinomycetes</taxon>
        <taxon>Kitasatosporales</taxon>
        <taxon>Streptomycetaceae</taxon>
        <taxon>Streptomyces</taxon>
    </lineage>
</organism>
<keyword evidence="4" id="KW-1185">Reference proteome</keyword>
<reference evidence="3 4" key="1">
    <citation type="submission" date="2015-06" db="EMBL/GenBank/DDBJ databases">
        <title>Recapitulation of the evolution of biosynthetic gene clusters reveals hidden chemical diversity on bacterial genomes.</title>
        <authorList>
            <person name="Cruz-Morales P."/>
            <person name="Martinez-Guerrero C."/>
            <person name="Morales-Escalante M.A."/>
            <person name="Yanez-Guerra L.A."/>
            <person name="Kopp J.F."/>
            <person name="Feldmann J."/>
            <person name="Ramos-Aboites H.E."/>
            <person name="Barona-Gomez F."/>
        </authorList>
    </citation>
    <scope>NUCLEOTIDE SEQUENCE [LARGE SCALE GENOMIC DNA]</scope>
    <source>
        <strain evidence="3 4">ATCC 31245</strain>
    </source>
</reference>
<evidence type="ECO:0000313" key="4">
    <source>
        <dbReference type="Proteomes" id="UP000035932"/>
    </source>
</evidence>
<accession>A0A0J6XLG9</accession>
<keyword evidence="2" id="KW-0812">Transmembrane</keyword>
<comment type="caution">
    <text evidence="3">The sequence shown here is derived from an EMBL/GenBank/DDBJ whole genome shotgun (WGS) entry which is preliminary data.</text>
</comment>
<feature type="compositionally biased region" description="Low complexity" evidence="1">
    <location>
        <begin position="99"/>
        <end position="114"/>
    </location>
</feature>
<dbReference type="EMBL" id="LFML01000098">
    <property type="protein sequence ID" value="KMO95538.1"/>
    <property type="molecule type" value="Genomic_DNA"/>
</dbReference>
<dbReference type="STRING" id="66430.ACS04_23125"/>
<name>A0A0J6XLG9_9ACTN</name>